<comment type="subcellular location">
    <subcellularLocation>
        <location evidence="1">Membrane</location>
        <topology evidence="1">Multi-pass membrane protein</topology>
    </subcellularLocation>
</comment>
<dbReference type="Proteomes" id="UP000007800">
    <property type="component" value="Unassembled WGS sequence"/>
</dbReference>
<dbReference type="InterPro" id="IPR000109">
    <property type="entry name" value="POT_fam"/>
</dbReference>
<dbReference type="InParanoid" id="C5KGJ8"/>
<reference evidence="6 7" key="1">
    <citation type="submission" date="2008-07" db="EMBL/GenBank/DDBJ databases">
        <authorList>
            <person name="El-Sayed N."/>
            <person name="Caler E."/>
            <person name="Inman J."/>
            <person name="Amedeo P."/>
            <person name="Hass B."/>
            <person name="Wortman J."/>
        </authorList>
    </citation>
    <scope>NUCLEOTIDE SEQUENCE [LARGE SCALE GENOMIC DNA]</scope>
    <source>
        <strain evidence="7">ATCC 50983 / TXsc</strain>
    </source>
</reference>
<keyword evidence="4 5" id="KW-0472">Membrane</keyword>
<proteinExistence type="predicted"/>
<feature type="transmembrane region" description="Helical" evidence="5">
    <location>
        <begin position="38"/>
        <end position="56"/>
    </location>
</feature>
<dbReference type="OrthoDB" id="416420at2759"/>
<name>C5KGJ8_PERM5</name>
<dbReference type="Gene3D" id="1.20.1250.20">
    <property type="entry name" value="MFS general substrate transporter like domains"/>
    <property type="match status" value="1"/>
</dbReference>
<dbReference type="GO" id="GO:0016020">
    <property type="term" value="C:membrane"/>
    <property type="evidence" value="ECO:0007669"/>
    <property type="project" value="UniProtKB-SubCell"/>
</dbReference>
<evidence type="ECO:0000313" key="7">
    <source>
        <dbReference type="Proteomes" id="UP000007800"/>
    </source>
</evidence>
<evidence type="ECO:0000313" key="6">
    <source>
        <dbReference type="EMBL" id="EER16394.1"/>
    </source>
</evidence>
<organism evidence="7">
    <name type="scientific">Perkinsus marinus (strain ATCC 50983 / TXsc)</name>
    <dbReference type="NCBI Taxonomy" id="423536"/>
    <lineage>
        <taxon>Eukaryota</taxon>
        <taxon>Sar</taxon>
        <taxon>Alveolata</taxon>
        <taxon>Perkinsozoa</taxon>
        <taxon>Perkinsea</taxon>
        <taxon>Perkinsida</taxon>
        <taxon>Perkinsidae</taxon>
        <taxon>Perkinsus</taxon>
    </lineage>
</organism>
<dbReference type="GeneID" id="9063467"/>
<keyword evidence="3 5" id="KW-1133">Transmembrane helix</keyword>
<evidence type="ECO:0008006" key="8">
    <source>
        <dbReference type="Google" id="ProtNLM"/>
    </source>
</evidence>
<keyword evidence="7" id="KW-1185">Reference proteome</keyword>
<feature type="non-terminal residue" evidence="6">
    <location>
        <position position="58"/>
    </location>
</feature>
<evidence type="ECO:0000256" key="3">
    <source>
        <dbReference type="ARBA" id="ARBA00022989"/>
    </source>
</evidence>
<evidence type="ECO:0000256" key="1">
    <source>
        <dbReference type="ARBA" id="ARBA00004141"/>
    </source>
</evidence>
<evidence type="ECO:0000256" key="2">
    <source>
        <dbReference type="ARBA" id="ARBA00022692"/>
    </source>
</evidence>
<accession>C5KGJ8</accession>
<keyword evidence="2 5" id="KW-0812">Transmembrane</keyword>
<evidence type="ECO:0000256" key="4">
    <source>
        <dbReference type="ARBA" id="ARBA00023136"/>
    </source>
</evidence>
<sequence>WWQVPQFWVIAAGEIFLTSTSYEVAFTYSPSHLKAVSSAINLLFFAIANFIAGAIFQV</sequence>
<protein>
    <recommendedName>
        <fullName evidence="8">Major facilitator superfamily (MFS) profile domain-containing protein</fullName>
    </recommendedName>
</protein>
<dbReference type="AlphaFoldDB" id="C5KGJ8"/>
<dbReference type="RefSeq" id="XP_002784598.1">
    <property type="nucleotide sequence ID" value="XM_002784552.1"/>
</dbReference>
<dbReference type="InterPro" id="IPR036259">
    <property type="entry name" value="MFS_trans_sf"/>
</dbReference>
<gene>
    <name evidence="6" type="ORF">Pmar_PMAR023152</name>
</gene>
<dbReference type="Pfam" id="PF00854">
    <property type="entry name" value="PTR2"/>
    <property type="match status" value="1"/>
</dbReference>
<evidence type="ECO:0000256" key="5">
    <source>
        <dbReference type="SAM" id="Phobius"/>
    </source>
</evidence>
<feature type="non-terminal residue" evidence="6">
    <location>
        <position position="1"/>
    </location>
</feature>
<dbReference type="GO" id="GO:0022857">
    <property type="term" value="F:transmembrane transporter activity"/>
    <property type="evidence" value="ECO:0007669"/>
    <property type="project" value="InterPro"/>
</dbReference>
<dbReference type="EMBL" id="GG672929">
    <property type="protein sequence ID" value="EER16394.1"/>
    <property type="molecule type" value="Genomic_DNA"/>
</dbReference>
<feature type="transmembrane region" description="Helical" evidence="5">
    <location>
        <begin position="6"/>
        <end position="26"/>
    </location>
</feature>